<dbReference type="Pfam" id="PF00892">
    <property type="entry name" value="EamA"/>
    <property type="match status" value="2"/>
</dbReference>
<dbReference type="PANTHER" id="PTHR12715:SF4">
    <property type="entry name" value="EAMA DOMAIN-CONTAINING PROTEIN"/>
    <property type="match status" value="1"/>
</dbReference>
<feature type="transmembrane region" description="Helical" evidence="3">
    <location>
        <begin position="94"/>
        <end position="115"/>
    </location>
</feature>
<dbReference type="SUPFAM" id="SSF103481">
    <property type="entry name" value="Multidrug resistance efflux transporter EmrE"/>
    <property type="match status" value="2"/>
</dbReference>
<dbReference type="InterPro" id="IPR052756">
    <property type="entry name" value="Alkyne_AA_exporter"/>
</dbReference>
<evidence type="ECO:0000256" key="3">
    <source>
        <dbReference type="SAM" id="Phobius"/>
    </source>
</evidence>
<dbReference type="InterPro" id="IPR000620">
    <property type="entry name" value="EamA_dom"/>
</dbReference>
<keyword evidence="3" id="KW-0472">Membrane</keyword>
<feature type="transmembrane region" description="Helical" evidence="3">
    <location>
        <begin position="122"/>
        <end position="140"/>
    </location>
</feature>
<comment type="subcellular location">
    <subcellularLocation>
        <location evidence="1">Endomembrane system</location>
        <topology evidence="1">Multi-pass membrane protein</topology>
    </subcellularLocation>
</comment>
<evidence type="ECO:0000313" key="6">
    <source>
        <dbReference type="Proteomes" id="UP000637074"/>
    </source>
</evidence>
<evidence type="ECO:0000256" key="2">
    <source>
        <dbReference type="ARBA" id="ARBA00007362"/>
    </source>
</evidence>
<dbReference type="RefSeq" id="WP_191270906.1">
    <property type="nucleotide sequence ID" value="NZ_BNDS01000004.1"/>
</dbReference>
<gene>
    <name evidence="5" type="ORF">AM1BK_12860</name>
</gene>
<feature type="transmembrane region" description="Helical" evidence="3">
    <location>
        <begin position="152"/>
        <end position="170"/>
    </location>
</feature>
<organism evidence="5 6">
    <name type="scientific">Neobacillus kokaensis</name>
    <dbReference type="NCBI Taxonomy" id="2759023"/>
    <lineage>
        <taxon>Bacteria</taxon>
        <taxon>Bacillati</taxon>
        <taxon>Bacillota</taxon>
        <taxon>Bacilli</taxon>
        <taxon>Bacillales</taxon>
        <taxon>Bacillaceae</taxon>
        <taxon>Neobacillus</taxon>
    </lineage>
</organism>
<dbReference type="EMBL" id="BNDS01000004">
    <property type="protein sequence ID" value="GHH97743.1"/>
    <property type="molecule type" value="Genomic_DNA"/>
</dbReference>
<comment type="caution">
    <text evidence="5">The sequence shown here is derived from an EMBL/GenBank/DDBJ whole genome shotgun (WGS) entry which is preliminary data.</text>
</comment>
<feature type="domain" description="EamA" evidence="4">
    <location>
        <begin position="150"/>
        <end position="285"/>
    </location>
</feature>
<evidence type="ECO:0000256" key="1">
    <source>
        <dbReference type="ARBA" id="ARBA00004127"/>
    </source>
</evidence>
<feature type="transmembrane region" description="Helical" evidence="3">
    <location>
        <begin position="246"/>
        <end position="262"/>
    </location>
</feature>
<feature type="transmembrane region" description="Helical" evidence="3">
    <location>
        <begin position="214"/>
        <end position="234"/>
    </location>
</feature>
<evidence type="ECO:0000259" key="4">
    <source>
        <dbReference type="Pfam" id="PF00892"/>
    </source>
</evidence>
<evidence type="ECO:0000313" key="5">
    <source>
        <dbReference type="EMBL" id="GHH97743.1"/>
    </source>
</evidence>
<comment type="similarity">
    <text evidence="2">Belongs to the EamA transporter family.</text>
</comment>
<accession>A0ABQ3N2L0</accession>
<keyword evidence="6" id="KW-1185">Reference proteome</keyword>
<feature type="transmembrane region" description="Helical" evidence="3">
    <location>
        <begin position="268"/>
        <end position="287"/>
    </location>
</feature>
<dbReference type="InterPro" id="IPR037185">
    <property type="entry name" value="EmrE-like"/>
</dbReference>
<protein>
    <submittedName>
        <fullName evidence="5">Membrane protein</fullName>
    </submittedName>
</protein>
<feature type="domain" description="EamA" evidence="4">
    <location>
        <begin position="4"/>
        <end position="139"/>
    </location>
</feature>
<dbReference type="PANTHER" id="PTHR12715">
    <property type="entry name" value="TRANSPORTER, DRUG/METABOLITE EXPORTER FAMILY"/>
    <property type="match status" value="1"/>
</dbReference>
<feature type="transmembrane region" description="Helical" evidence="3">
    <location>
        <begin position="182"/>
        <end position="202"/>
    </location>
</feature>
<reference evidence="5 6" key="1">
    <citation type="journal article" date="2022" name="Int. J. Syst. Evol. Microbiol.">
        <title>Neobacillus kokaensis sp. nov., isolated from soil.</title>
        <authorList>
            <person name="Yuki K."/>
            <person name="Matsubara H."/>
            <person name="Yamaguchi S."/>
        </authorList>
    </citation>
    <scope>NUCLEOTIDE SEQUENCE [LARGE SCALE GENOMIC DNA]</scope>
    <source>
        <strain evidence="5 6">LOB 377</strain>
    </source>
</reference>
<keyword evidence="3" id="KW-1133">Transmembrane helix</keyword>
<feature type="transmembrane region" description="Helical" evidence="3">
    <location>
        <begin position="37"/>
        <end position="55"/>
    </location>
</feature>
<dbReference type="Proteomes" id="UP000637074">
    <property type="component" value="Unassembled WGS sequence"/>
</dbReference>
<proteinExistence type="inferred from homology"/>
<name>A0ABQ3N2L0_9BACI</name>
<sequence>MNTKAFILAFITVMIWGSSFPAIQAGLHGGYSPGHLVLIRYLIASALFAIYALWPGVKFRLPRKQDILKIAALGWVGISIYHICVTFGQQTVSAGTAAMIVASTPIFSALIAVFILKERLGLFGWVGLALGFSGIAIITLGTSEASIQNMKGVFLLLIAAFATSMLFAFQKPLLSRYTSMELNAYFTWAGTLPFVIFFPGIISDIQHATMEANFSVIYIAIFPTAIGYVTWALATGAGKASSVTSLLYIEPVFSILIAWIWLHELPGFISIIGGVVAISGVVVVNLLGSKQHSLVKKEHTIKAAS</sequence>
<keyword evidence="3" id="KW-0812">Transmembrane</keyword>
<feature type="transmembrane region" description="Helical" evidence="3">
    <location>
        <begin position="67"/>
        <end position="88"/>
    </location>
</feature>